<name>A0A9W6B9I4_9FLAO</name>
<proteinExistence type="predicted"/>
<keyword evidence="2" id="KW-1185">Reference proteome</keyword>
<evidence type="ECO:0000313" key="2">
    <source>
        <dbReference type="Proteomes" id="UP001143545"/>
    </source>
</evidence>
<gene>
    <name evidence="1" type="ORF">NBRC110019_29490</name>
</gene>
<dbReference type="AlphaFoldDB" id="A0A9W6B9I4"/>
<dbReference type="EMBL" id="BRVP01000027">
    <property type="protein sequence ID" value="GLB53908.1"/>
    <property type="molecule type" value="Genomic_DNA"/>
</dbReference>
<evidence type="ECO:0008006" key="3">
    <source>
        <dbReference type="Google" id="ProtNLM"/>
    </source>
</evidence>
<dbReference type="InterPro" id="IPR015943">
    <property type="entry name" value="WD40/YVTN_repeat-like_dom_sf"/>
</dbReference>
<dbReference type="Proteomes" id="UP001143545">
    <property type="component" value="Unassembled WGS sequence"/>
</dbReference>
<dbReference type="RefSeq" id="WP_281756210.1">
    <property type="nucleotide sequence ID" value="NZ_BRVP01000027.1"/>
</dbReference>
<evidence type="ECO:0000313" key="1">
    <source>
        <dbReference type="EMBL" id="GLB53908.1"/>
    </source>
</evidence>
<reference evidence="1" key="1">
    <citation type="submission" date="2022-07" db="EMBL/GenBank/DDBJ databases">
        <title>Taxonomy of Novel Oxalotrophic and Methylotrophic Bacteria.</title>
        <authorList>
            <person name="Sahin N."/>
            <person name="Tani A."/>
        </authorList>
    </citation>
    <scope>NUCLEOTIDE SEQUENCE</scope>
    <source>
        <strain evidence="1">AM327</strain>
    </source>
</reference>
<accession>A0A9W6B9I4</accession>
<organism evidence="1 2">
    <name type="scientific">Neptunitalea chrysea</name>
    <dbReference type="NCBI Taxonomy" id="1647581"/>
    <lineage>
        <taxon>Bacteria</taxon>
        <taxon>Pseudomonadati</taxon>
        <taxon>Bacteroidota</taxon>
        <taxon>Flavobacteriia</taxon>
        <taxon>Flavobacteriales</taxon>
        <taxon>Flavobacteriaceae</taxon>
        <taxon>Neptunitalea</taxon>
    </lineage>
</organism>
<dbReference type="SUPFAM" id="SSF63829">
    <property type="entry name" value="Calcium-dependent phosphotriesterase"/>
    <property type="match status" value="1"/>
</dbReference>
<sequence>MKAIYLFLISSLVVLNSCTKEDNIPETEYLLGITSWELITEIGGVPIDNAFPLHIDEDKVIWVGTFGNGLLKIDGEYVTQLTTENSTIPDDIIWALDSDSDGFVWGGTANGVFKYKEDFTVYNSTNSDMILDNALCIAVDDTNNVWFGNGNSQEGGLMKYNQTDNNWHLYTPNNSDIPNGIIHDVHITEDGTVWTRH</sequence>
<comment type="caution">
    <text evidence="1">The sequence shown here is derived from an EMBL/GenBank/DDBJ whole genome shotgun (WGS) entry which is preliminary data.</text>
</comment>
<protein>
    <recommendedName>
        <fullName evidence="3">Two component regulator propeller</fullName>
    </recommendedName>
</protein>
<dbReference type="Gene3D" id="2.130.10.10">
    <property type="entry name" value="YVTN repeat-like/Quinoprotein amine dehydrogenase"/>
    <property type="match status" value="1"/>
</dbReference>